<dbReference type="AlphaFoldDB" id="A0A0P6Z2U2"/>
<gene>
    <name evidence="2" type="ORF">SE18_01065</name>
</gene>
<dbReference type="OrthoDB" id="9841182at2"/>
<dbReference type="EMBL" id="LGKP01000004">
    <property type="protein sequence ID" value="KPL91622.1"/>
    <property type="molecule type" value="Genomic_DNA"/>
</dbReference>
<feature type="transmembrane region" description="Helical" evidence="1">
    <location>
        <begin position="12"/>
        <end position="33"/>
    </location>
</feature>
<organism evidence="2 3">
    <name type="scientific">Herpetosiphon geysericola</name>
    <dbReference type="NCBI Taxonomy" id="70996"/>
    <lineage>
        <taxon>Bacteria</taxon>
        <taxon>Bacillati</taxon>
        <taxon>Chloroflexota</taxon>
        <taxon>Chloroflexia</taxon>
        <taxon>Herpetosiphonales</taxon>
        <taxon>Herpetosiphonaceae</taxon>
        <taxon>Herpetosiphon</taxon>
    </lineage>
</organism>
<name>A0A0P6Z2U2_9CHLR</name>
<dbReference type="STRING" id="70996.SE18_01065"/>
<evidence type="ECO:0000313" key="3">
    <source>
        <dbReference type="Proteomes" id="UP000050277"/>
    </source>
</evidence>
<sequence>MTTLNAFKNSTLSLLLARMLNAASFGLALMLAYPSSQINQLYGVLGLLAAIAMLWLTTRLTKNPAAYQARWVYLHVAIVLGLLVLGFSLGFSSLQLFGATLIWLVVGVLDGAFRLRKQR</sequence>
<dbReference type="RefSeq" id="WP_054532567.1">
    <property type="nucleotide sequence ID" value="NZ_LGKP01000004.1"/>
</dbReference>
<feature type="transmembrane region" description="Helical" evidence="1">
    <location>
        <begin position="70"/>
        <end position="90"/>
    </location>
</feature>
<evidence type="ECO:0000256" key="1">
    <source>
        <dbReference type="SAM" id="Phobius"/>
    </source>
</evidence>
<proteinExistence type="predicted"/>
<dbReference type="Proteomes" id="UP000050277">
    <property type="component" value="Unassembled WGS sequence"/>
</dbReference>
<keyword evidence="3" id="KW-1185">Reference proteome</keyword>
<evidence type="ECO:0000313" key="2">
    <source>
        <dbReference type="EMBL" id="KPL91622.1"/>
    </source>
</evidence>
<reference evidence="2 3" key="1">
    <citation type="submission" date="2015-07" db="EMBL/GenBank/DDBJ databases">
        <title>Whole genome sequence of Herpetosiphon geysericola DSM 7119.</title>
        <authorList>
            <person name="Hemp J."/>
            <person name="Ward L.M."/>
            <person name="Pace L.A."/>
            <person name="Fischer W.W."/>
        </authorList>
    </citation>
    <scope>NUCLEOTIDE SEQUENCE [LARGE SCALE GENOMIC DNA]</scope>
    <source>
        <strain evidence="2 3">DSM 7119</strain>
    </source>
</reference>
<accession>A0A0P6Z2U2</accession>
<keyword evidence="1" id="KW-0812">Transmembrane</keyword>
<feature type="transmembrane region" description="Helical" evidence="1">
    <location>
        <begin position="96"/>
        <end position="113"/>
    </location>
</feature>
<feature type="transmembrane region" description="Helical" evidence="1">
    <location>
        <begin position="39"/>
        <end position="58"/>
    </location>
</feature>
<keyword evidence="1" id="KW-1133">Transmembrane helix</keyword>
<comment type="caution">
    <text evidence="2">The sequence shown here is derived from an EMBL/GenBank/DDBJ whole genome shotgun (WGS) entry which is preliminary data.</text>
</comment>
<protein>
    <submittedName>
        <fullName evidence="2">Uncharacterized protein</fullName>
    </submittedName>
</protein>
<keyword evidence="1" id="KW-0472">Membrane</keyword>